<feature type="transmembrane region" description="Helical" evidence="5">
    <location>
        <begin position="362"/>
        <end position="384"/>
    </location>
</feature>
<keyword evidence="3 5" id="KW-1133">Transmembrane helix</keyword>
<feature type="transmembrane region" description="Helical" evidence="5">
    <location>
        <begin position="153"/>
        <end position="171"/>
    </location>
</feature>
<feature type="transmembrane region" description="Helical" evidence="5">
    <location>
        <begin position="12"/>
        <end position="33"/>
    </location>
</feature>
<dbReference type="Pfam" id="PF01490">
    <property type="entry name" value="Aa_trans"/>
    <property type="match status" value="1"/>
</dbReference>
<gene>
    <name evidence="7" type="ORF">CL6EHI_129510</name>
</gene>
<feature type="transmembrane region" description="Helical" evidence="5">
    <location>
        <begin position="39"/>
        <end position="60"/>
    </location>
</feature>
<comment type="subcellular location">
    <subcellularLocation>
        <location evidence="1">Membrane</location>
        <topology evidence="1">Multi-pass membrane protein</topology>
    </subcellularLocation>
</comment>
<dbReference type="PANTHER" id="PTHR22950:SF652">
    <property type="entry name" value="TRANSMEMBRANE AMINO ACID TRANSPORTER FAMILY PROTEIN"/>
    <property type="match status" value="1"/>
</dbReference>
<protein>
    <submittedName>
        <fullName evidence="7">Amino acid transporter putative</fullName>
    </submittedName>
</protein>
<proteinExistence type="predicted"/>
<organism evidence="7 8">
    <name type="scientific">Entamoeba histolytica</name>
    <dbReference type="NCBI Taxonomy" id="5759"/>
    <lineage>
        <taxon>Eukaryota</taxon>
        <taxon>Amoebozoa</taxon>
        <taxon>Evosea</taxon>
        <taxon>Archamoebae</taxon>
        <taxon>Mastigamoebida</taxon>
        <taxon>Entamoebidae</taxon>
        <taxon>Entamoeba</taxon>
    </lineage>
</organism>
<evidence type="ECO:0000256" key="2">
    <source>
        <dbReference type="ARBA" id="ARBA00022692"/>
    </source>
</evidence>
<feature type="transmembrane region" description="Helical" evidence="5">
    <location>
        <begin position="81"/>
        <end position="104"/>
    </location>
</feature>
<dbReference type="GO" id="GO:0015179">
    <property type="term" value="F:L-amino acid transmembrane transporter activity"/>
    <property type="evidence" value="ECO:0007669"/>
    <property type="project" value="TreeGrafter"/>
</dbReference>
<evidence type="ECO:0000256" key="3">
    <source>
        <dbReference type="ARBA" id="ARBA00022989"/>
    </source>
</evidence>
<evidence type="ECO:0000256" key="4">
    <source>
        <dbReference type="ARBA" id="ARBA00023136"/>
    </source>
</evidence>
<dbReference type="Proteomes" id="UP000078387">
    <property type="component" value="Unassembled WGS sequence"/>
</dbReference>
<evidence type="ECO:0000256" key="1">
    <source>
        <dbReference type="ARBA" id="ARBA00004141"/>
    </source>
</evidence>
<accession>A0A5K1V9Q1</accession>
<dbReference type="GO" id="GO:0016020">
    <property type="term" value="C:membrane"/>
    <property type="evidence" value="ECO:0007669"/>
    <property type="project" value="UniProtKB-SubCell"/>
</dbReference>
<sequence length="393" mass="44024">MKEKGHASVLSTIFNLSNTIIGSGTLAIPFAFLYSGWGIGLIMLGIGWILSAITMIFLTLASNKTNKFTYKEISYCVGGKYLSIIVQLSAFCYTTGTCIGYIIFLGGFVPRLFGDYDDEWYSDRSLMITLMSLLILPLTFFKNLSALKFTSIISIICIFYTMITIIVEYFTRYKQLHISAKFANFQWSMFRGFPIMTVAFCGHYNVLRFYTELSQRSTFKMSFVQVVSTLIALGTYSLVGTFGYLSRGSECSGNILVNYPYDDIPILVACASFCLVMAASFPLVHHAERDLFDQLFFGMWKDSDKRRIFETLTLVSLIVLIALAVSQIEVVLAYNGAIFGVLVVYIFPSLFVYKTHQGILKWLGLSIMILGVILSIIGVVLTSLNQVGVFKKV</sequence>
<keyword evidence="2 5" id="KW-0812">Transmembrane</keyword>
<dbReference type="AlphaFoldDB" id="A0A5K1V9Q1"/>
<dbReference type="VEuPathDB" id="AmoebaDB:KM1_146290"/>
<dbReference type="PANTHER" id="PTHR22950">
    <property type="entry name" value="AMINO ACID TRANSPORTER"/>
    <property type="match status" value="1"/>
</dbReference>
<feature type="transmembrane region" description="Helical" evidence="5">
    <location>
        <begin position="332"/>
        <end position="353"/>
    </location>
</feature>
<dbReference type="VEuPathDB" id="AmoebaDB:EHI7A_179360"/>
<reference evidence="7 8" key="1">
    <citation type="submission" date="2016-05" db="EMBL/GenBank/DDBJ databases">
        <title>First whole genome sequencing of Entamoeba histolytica HM1:IMSS-clone-6.</title>
        <authorList>
            <person name="Mukherjee Avik.K."/>
            <person name="Izumyama S."/>
            <person name="Nakada-Tsukui K."/>
            <person name="Nozaki T."/>
        </authorList>
    </citation>
    <scope>NUCLEOTIDE SEQUENCE [LARGE SCALE GENOMIC DNA]</scope>
    <source>
        <strain evidence="7 8">HM1:IMSS clone 6</strain>
    </source>
</reference>
<name>A0A5K1V9Q1_ENTHI</name>
<dbReference type="EMBL" id="BDEQ01000001">
    <property type="protein sequence ID" value="GAT98711.1"/>
    <property type="molecule type" value="Genomic_DNA"/>
</dbReference>
<feature type="transmembrane region" description="Helical" evidence="5">
    <location>
        <begin position="264"/>
        <end position="287"/>
    </location>
</feature>
<feature type="transmembrane region" description="Helical" evidence="5">
    <location>
        <begin position="223"/>
        <end position="244"/>
    </location>
</feature>
<keyword evidence="4 5" id="KW-0472">Membrane</keyword>
<feature type="transmembrane region" description="Helical" evidence="5">
    <location>
        <begin position="124"/>
        <end position="141"/>
    </location>
</feature>
<dbReference type="VEuPathDB" id="AmoebaDB:EHI5A_087790"/>
<dbReference type="VEuPathDB" id="AmoebaDB:EHI_129510"/>
<dbReference type="InterPro" id="IPR013057">
    <property type="entry name" value="AA_transpt_TM"/>
</dbReference>
<feature type="transmembrane region" description="Helical" evidence="5">
    <location>
        <begin position="191"/>
        <end position="211"/>
    </location>
</feature>
<evidence type="ECO:0000313" key="7">
    <source>
        <dbReference type="EMBL" id="GAT98711.1"/>
    </source>
</evidence>
<feature type="transmembrane region" description="Helical" evidence="5">
    <location>
        <begin position="308"/>
        <end position="326"/>
    </location>
</feature>
<comment type="caution">
    <text evidence="7">The sequence shown here is derived from an EMBL/GenBank/DDBJ whole genome shotgun (WGS) entry which is preliminary data.</text>
</comment>
<feature type="domain" description="Amino acid transporter transmembrane" evidence="6">
    <location>
        <begin position="7"/>
        <end position="381"/>
    </location>
</feature>
<evidence type="ECO:0000256" key="5">
    <source>
        <dbReference type="SAM" id="Phobius"/>
    </source>
</evidence>
<evidence type="ECO:0000259" key="6">
    <source>
        <dbReference type="Pfam" id="PF01490"/>
    </source>
</evidence>
<dbReference type="OMA" id="FAFTGHQ"/>
<evidence type="ECO:0000313" key="8">
    <source>
        <dbReference type="Proteomes" id="UP000078387"/>
    </source>
</evidence>
<dbReference type="VEuPathDB" id="AmoebaDB:EHI8A_207730"/>